<dbReference type="AlphaFoldDB" id="A0A1J5RE31"/>
<gene>
    <name evidence="2" type="ORF">GALL_236900</name>
</gene>
<keyword evidence="1" id="KW-0812">Transmembrane</keyword>
<sequence>MQIKYVLNSPSNSRNPLRKLAALVLTVATVVLALMFSAVLLAVIAIIGTMVWAYVWWKTRELRKRMRDFSRPEVAHEAKASNDEVFEGEVIRVVEPRDVK</sequence>
<evidence type="ECO:0000313" key="2">
    <source>
        <dbReference type="EMBL" id="OIQ94352.1"/>
    </source>
</evidence>
<name>A0A1J5RE31_9ZZZZ</name>
<reference evidence="2" key="1">
    <citation type="submission" date="2016-10" db="EMBL/GenBank/DDBJ databases">
        <title>Sequence of Gallionella enrichment culture.</title>
        <authorList>
            <person name="Poehlein A."/>
            <person name="Muehling M."/>
            <person name="Daniel R."/>
        </authorList>
    </citation>
    <scope>NUCLEOTIDE SEQUENCE</scope>
</reference>
<evidence type="ECO:0000256" key="1">
    <source>
        <dbReference type="SAM" id="Phobius"/>
    </source>
</evidence>
<comment type="caution">
    <text evidence="2">The sequence shown here is derived from an EMBL/GenBank/DDBJ whole genome shotgun (WGS) entry which is preliminary data.</text>
</comment>
<protein>
    <submittedName>
        <fullName evidence="2">Uncharacterized protein</fullName>
    </submittedName>
</protein>
<proteinExistence type="predicted"/>
<accession>A0A1J5RE31</accession>
<organism evidence="2">
    <name type="scientific">mine drainage metagenome</name>
    <dbReference type="NCBI Taxonomy" id="410659"/>
    <lineage>
        <taxon>unclassified sequences</taxon>
        <taxon>metagenomes</taxon>
        <taxon>ecological metagenomes</taxon>
    </lineage>
</organism>
<dbReference type="EMBL" id="MLJW01000188">
    <property type="protein sequence ID" value="OIQ94352.1"/>
    <property type="molecule type" value="Genomic_DNA"/>
</dbReference>
<keyword evidence="1" id="KW-0472">Membrane</keyword>
<feature type="transmembrane region" description="Helical" evidence="1">
    <location>
        <begin position="24"/>
        <end position="57"/>
    </location>
</feature>
<keyword evidence="1" id="KW-1133">Transmembrane helix</keyword>